<dbReference type="RefSeq" id="WP_407337606.1">
    <property type="nucleotide sequence ID" value="NZ_CP136862.1"/>
</dbReference>
<protein>
    <recommendedName>
        <fullName evidence="2">histidine kinase</fullName>
        <ecNumber evidence="2">2.7.13.3</ecNumber>
    </recommendedName>
</protein>
<dbReference type="Gene3D" id="1.10.287.130">
    <property type="match status" value="1"/>
</dbReference>
<evidence type="ECO:0000256" key="3">
    <source>
        <dbReference type="ARBA" id="ARBA00022553"/>
    </source>
</evidence>
<dbReference type="Proteomes" id="UP001626536">
    <property type="component" value="Chromosome"/>
</dbReference>
<dbReference type="InterPro" id="IPR013767">
    <property type="entry name" value="PAS_fold"/>
</dbReference>
<dbReference type="InterPro" id="IPR003661">
    <property type="entry name" value="HisK_dim/P_dom"/>
</dbReference>
<accession>A0ABZ0HMQ5</accession>
<reference evidence="8 9" key="1">
    <citation type="submission" date="2023-10" db="EMBL/GenBank/DDBJ databases">
        <title>Novel methanotroph of the genus Methylocapsa from a subarctic wetland.</title>
        <authorList>
            <person name="Belova S.E."/>
            <person name="Oshkin I.Y."/>
            <person name="Miroshnikov K."/>
            <person name="Dedysh S.N."/>
        </authorList>
    </citation>
    <scope>NUCLEOTIDE SEQUENCE [LARGE SCALE GENOMIC DNA]</scope>
    <source>
        <strain evidence="8 9">RX1</strain>
    </source>
</reference>
<dbReference type="InterPro" id="IPR052162">
    <property type="entry name" value="Sensor_kinase/Photoreceptor"/>
</dbReference>
<evidence type="ECO:0000313" key="8">
    <source>
        <dbReference type="EMBL" id="WOJ88166.1"/>
    </source>
</evidence>
<dbReference type="PANTHER" id="PTHR43304">
    <property type="entry name" value="PHYTOCHROME-LIKE PROTEIN CPH1"/>
    <property type="match status" value="1"/>
</dbReference>
<dbReference type="EMBL" id="CP136862">
    <property type="protein sequence ID" value="WOJ88166.1"/>
    <property type="molecule type" value="Genomic_DNA"/>
</dbReference>
<evidence type="ECO:0000256" key="4">
    <source>
        <dbReference type="ARBA" id="ARBA00022679"/>
    </source>
</evidence>
<dbReference type="InterPro" id="IPR003594">
    <property type="entry name" value="HATPase_dom"/>
</dbReference>
<dbReference type="CDD" id="cd00130">
    <property type="entry name" value="PAS"/>
    <property type="match status" value="1"/>
</dbReference>
<dbReference type="InterPro" id="IPR000014">
    <property type="entry name" value="PAS"/>
</dbReference>
<dbReference type="Gene3D" id="3.30.565.10">
    <property type="entry name" value="Histidine kinase-like ATPase, C-terminal domain"/>
    <property type="match status" value="1"/>
</dbReference>
<dbReference type="InterPro" id="IPR004358">
    <property type="entry name" value="Sig_transdc_His_kin-like_C"/>
</dbReference>
<dbReference type="InterPro" id="IPR035965">
    <property type="entry name" value="PAS-like_dom_sf"/>
</dbReference>
<dbReference type="SMART" id="SM00091">
    <property type="entry name" value="PAS"/>
    <property type="match status" value="1"/>
</dbReference>
<organism evidence="8 9">
    <name type="scientific">Methylocapsa polymorpha</name>
    <dbReference type="NCBI Taxonomy" id="3080828"/>
    <lineage>
        <taxon>Bacteria</taxon>
        <taxon>Pseudomonadati</taxon>
        <taxon>Pseudomonadota</taxon>
        <taxon>Alphaproteobacteria</taxon>
        <taxon>Hyphomicrobiales</taxon>
        <taxon>Beijerinckiaceae</taxon>
        <taxon>Methylocapsa</taxon>
    </lineage>
</organism>
<gene>
    <name evidence="8" type="ORF">RZS28_09895</name>
</gene>
<keyword evidence="3" id="KW-0597">Phosphoprotein</keyword>
<proteinExistence type="predicted"/>
<dbReference type="Gene3D" id="3.30.450.20">
    <property type="entry name" value="PAS domain"/>
    <property type="match status" value="1"/>
</dbReference>
<dbReference type="CDD" id="cd00082">
    <property type="entry name" value="HisKA"/>
    <property type="match status" value="1"/>
</dbReference>
<keyword evidence="9" id="KW-1185">Reference proteome</keyword>
<dbReference type="Pfam" id="PF00989">
    <property type="entry name" value="PAS"/>
    <property type="match status" value="1"/>
</dbReference>
<dbReference type="InterPro" id="IPR036890">
    <property type="entry name" value="HATPase_C_sf"/>
</dbReference>
<comment type="catalytic activity">
    <reaction evidence="1">
        <text>ATP + protein L-histidine = ADP + protein N-phospho-L-histidine.</text>
        <dbReference type="EC" id="2.7.13.3"/>
    </reaction>
</comment>
<sequence>MKLRGIDDDCFHLAVESSPAAMIMADSDGVIRFANAETEHMFGYAKEELIGKSIDLLVPAPLRHNHAALRRGFLANPSKRPMGDGRDLKGTRRDGTEFPLEIGLTPIETGAGLIVLAIVVDITGRREVENVLARRAAELERANERLAQFAYVASHDLQEPLRKIAIFSNVLDEAIACANRADILHANTVIRTSALHARDLVDDLLTFSRTINSEPQLQIFDLRDAIEFALTDLSESITETNARINIDMPSVAIKADRSQFVRLIQNIVSNAIKYRKPGRGASVEITAAPVGDTAHCLAIADDGIGFEEKYAQAIFEPFKRLNTKADYPGSGIGLAICKAIADRHGWRISVRSQPGEGATFFFVLPTSQRGSVESEPRS</sequence>
<keyword evidence="5" id="KW-0418">Kinase</keyword>
<dbReference type="InterPro" id="IPR036097">
    <property type="entry name" value="HisK_dim/P_sf"/>
</dbReference>
<dbReference type="PANTHER" id="PTHR43304:SF1">
    <property type="entry name" value="PAC DOMAIN-CONTAINING PROTEIN"/>
    <property type="match status" value="1"/>
</dbReference>
<dbReference type="NCBIfam" id="TIGR00229">
    <property type="entry name" value="sensory_box"/>
    <property type="match status" value="1"/>
</dbReference>
<evidence type="ECO:0000259" key="6">
    <source>
        <dbReference type="SMART" id="SM00091"/>
    </source>
</evidence>
<evidence type="ECO:0000259" key="7">
    <source>
        <dbReference type="SMART" id="SM00387"/>
    </source>
</evidence>
<evidence type="ECO:0000256" key="1">
    <source>
        <dbReference type="ARBA" id="ARBA00000085"/>
    </source>
</evidence>
<feature type="domain" description="Histidine kinase/HSP90-like ATPase" evidence="7">
    <location>
        <begin position="255"/>
        <end position="368"/>
    </location>
</feature>
<evidence type="ECO:0000256" key="5">
    <source>
        <dbReference type="ARBA" id="ARBA00022777"/>
    </source>
</evidence>
<evidence type="ECO:0000313" key="9">
    <source>
        <dbReference type="Proteomes" id="UP001626536"/>
    </source>
</evidence>
<dbReference type="SMART" id="SM00387">
    <property type="entry name" value="HATPase_c"/>
    <property type="match status" value="1"/>
</dbReference>
<dbReference type="Pfam" id="PF02518">
    <property type="entry name" value="HATPase_c"/>
    <property type="match status" value="1"/>
</dbReference>
<keyword evidence="4" id="KW-0808">Transferase</keyword>
<evidence type="ECO:0000256" key="2">
    <source>
        <dbReference type="ARBA" id="ARBA00012438"/>
    </source>
</evidence>
<dbReference type="SUPFAM" id="SSF55785">
    <property type="entry name" value="PYP-like sensor domain (PAS domain)"/>
    <property type="match status" value="1"/>
</dbReference>
<name>A0ABZ0HMQ5_9HYPH</name>
<dbReference type="SUPFAM" id="SSF47384">
    <property type="entry name" value="Homodimeric domain of signal transducing histidine kinase"/>
    <property type="match status" value="1"/>
</dbReference>
<feature type="domain" description="PAS" evidence="6">
    <location>
        <begin position="9"/>
        <end position="74"/>
    </location>
</feature>
<dbReference type="EC" id="2.7.13.3" evidence="2"/>
<dbReference type="PRINTS" id="PR00344">
    <property type="entry name" value="BCTRLSENSOR"/>
</dbReference>
<dbReference type="SUPFAM" id="SSF55874">
    <property type="entry name" value="ATPase domain of HSP90 chaperone/DNA topoisomerase II/histidine kinase"/>
    <property type="match status" value="1"/>
</dbReference>